<name>A0A8A1M751_AJECA</name>
<reference evidence="2" key="1">
    <citation type="submission" date="2021-01" db="EMBL/GenBank/DDBJ databases">
        <title>Chromosome-level genome assembly of a human fungal pathogen reveals clustering of transcriptionally co-regulated genes.</title>
        <authorList>
            <person name="Voorhies M."/>
            <person name="Cohen S."/>
            <person name="Shea T.P."/>
            <person name="Petrus S."/>
            <person name="Munoz J.F."/>
            <person name="Poplawski S."/>
            <person name="Goldman W.E."/>
            <person name="Michael T."/>
            <person name="Cuomo C.A."/>
            <person name="Sil A."/>
            <person name="Beyhan S."/>
        </authorList>
    </citation>
    <scope>NUCLEOTIDE SEQUENCE</scope>
    <source>
        <strain evidence="2">WU24</strain>
    </source>
</reference>
<dbReference type="GO" id="GO:0003700">
    <property type="term" value="F:DNA-binding transcription factor activity"/>
    <property type="evidence" value="ECO:0007669"/>
    <property type="project" value="TreeGrafter"/>
</dbReference>
<organism evidence="2 3">
    <name type="scientific">Ajellomyces capsulatus</name>
    <name type="common">Darling's disease fungus</name>
    <name type="synonym">Histoplasma capsulatum</name>
    <dbReference type="NCBI Taxonomy" id="5037"/>
    <lineage>
        <taxon>Eukaryota</taxon>
        <taxon>Fungi</taxon>
        <taxon>Dikarya</taxon>
        <taxon>Ascomycota</taxon>
        <taxon>Pezizomycotina</taxon>
        <taxon>Eurotiomycetes</taxon>
        <taxon>Eurotiomycetidae</taxon>
        <taxon>Onygenales</taxon>
        <taxon>Ajellomycetaceae</taxon>
        <taxon>Histoplasma</taxon>
    </lineage>
</organism>
<protein>
    <submittedName>
        <fullName evidence="2">Uncharacterized protein</fullName>
    </submittedName>
</protein>
<proteinExistence type="predicted"/>
<feature type="region of interest" description="Disordered" evidence="1">
    <location>
        <begin position="203"/>
        <end position="229"/>
    </location>
</feature>
<dbReference type="GO" id="GO:0045944">
    <property type="term" value="P:positive regulation of transcription by RNA polymerase II"/>
    <property type="evidence" value="ECO:0007669"/>
    <property type="project" value="TreeGrafter"/>
</dbReference>
<gene>
    <name evidence="2" type="ORF">I7I51_03282</name>
</gene>
<dbReference type="VEuPathDB" id="FungiDB:I7I51_03282"/>
<dbReference type="AlphaFoldDB" id="A0A8A1M751"/>
<evidence type="ECO:0000313" key="2">
    <source>
        <dbReference type="EMBL" id="QSS61110.1"/>
    </source>
</evidence>
<dbReference type="PANTHER" id="PTHR47655">
    <property type="entry name" value="QUINIC ACID UTILIZATION ACTIVATOR"/>
    <property type="match status" value="1"/>
</dbReference>
<sequence>MKHDTAAASGSEYRRPVIDVEARSIVVTDNAQHAWHVENPAMIARTTPPQRNEGSQRVTYVRGLEKLWALSISNIEGLEEGILEMLGSKEVESSQIQELFSLWNNERASERLHEIWKSSELYTSVEELLLNPGSIITGTPWIEEDRGGIEPEHSLSDIGSDSQLDDCSDHCIGEISPWTLTQTQPVSPRPPDMDARRIKLRILSQTAERNPRTKPPTQTPHPPDTHPAHTHSWFPILAKHEILKASYQYIDPSFQMTSKEQKTHVRQKIKQGIVPSRCNGRPDIILPNGLISQETSSIDTSNNFQRPFTAIIIPKI</sequence>
<dbReference type="OrthoDB" id="3364175at2759"/>
<accession>A0A8A1M751</accession>
<feature type="compositionally biased region" description="Pro residues" evidence="1">
    <location>
        <begin position="213"/>
        <end position="222"/>
    </location>
</feature>
<dbReference type="Proteomes" id="UP000663671">
    <property type="component" value="Chromosome 5"/>
</dbReference>
<dbReference type="EMBL" id="CP069111">
    <property type="protein sequence ID" value="QSS61110.1"/>
    <property type="molecule type" value="Genomic_DNA"/>
</dbReference>
<evidence type="ECO:0000256" key="1">
    <source>
        <dbReference type="SAM" id="MobiDB-lite"/>
    </source>
</evidence>
<evidence type="ECO:0000313" key="3">
    <source>
        <dbReference type="Proteomes" id="UP000663671"/>
    </source>
</evidence>
<dbReference type="PANTHER" id="PTHR47655:SF1">
    <property type="entry name" value="ZN(II)2CYS6 TRANSCRIPTION FACTOR (EUROFUNG)"/>
    <property type="match status" value="1"/>
</dbReference>
<dbReference type="InterPro" id="IPR052783">
    <property type="entry name" value="Metabolic/Drug-Res_Regulator"/>
</dbReference>